<dbReference type="EMBL" id="VJMI01015864">
    <property type="protein sequence ID" value="KAF0722904.1"/>
    <property type="molecule type" value="Genomic_DNA"/>
</dbReference>
<dbReference type="PANTHER" id="PTHR14074">
    <property type="entry name" value="HELICASE WITH DEATH DOMAIN-RELATED"/>
    <property type="match status" value="1"/>
</dbReference>
<evidence type="ECO:0000259" key="1">
    <source>
        <dbReference type="PROSITE" id="PS51192"/>
    </source>
</evidence>
<evidence type="ECO:0000313" key="2">
    <source>
        <dbReference type="EMBL" id="KAF0722904.1"/>
    </source>
</evidence>
<protein>
    <recommendedName>
        <fullName evidence="1">Helicase ATP-binding domain-containing protein</fullName>
    </recommendedName>
</protein>
<dbReference type="Gene3D" id="3.40.50.300">
    <property type="entry name" value="P-loop containing nucleotide triphosphate hydrolases"/>
    <property type="match status" value="1"/>
</dbReference>
<dbReference type="Proteomes" id="UP000469452">
    <property type="component" value="Unassembled WGS sequence"/>
</dbReference>
<gene>
    <name evidence="2" type="ORF">AaE_009915</name>
</gene>
<dbReference type="PANTHER" id="PTHR14074:SF16">
    <property type="entry name" value="ANTIVIRAL INNATE IMMUNE RESPONSE RECEPTOR RIG-I"/>
    <property type="match status" value="1"/>
</dbReference>
<organism evidence="2 3">
    <name type="scientific">Aphanomyces astaci</name>
    <name type="common">Crayfish plague agent</name>
    <dbReference type="NCBI Taxonomy" id="112090"/>
    <lineage>
        <taxon>Eukaryota</taxon>
        <taxon>Sar</taxon>
        <taxon>Stramenopiles</taxon>
        <taxon>Oomycota</taxon>
        <taxon>Saprolegniomycetes</taxon>
        <taxon>Saprolegniales</taxon>
        <taxon>Verrucalvaceae</taxon>
        <taxon>Aphanomyces</taxon>
    </lineage>
</organism>
<dbReference type="AlphaFoldDB" id="A0A6A5A3L7"/>
<dbReference type="InterPro" id="IPR011545">
    <property type="entry name" value="DEAD/DEAH_box_helicase_dom"/>
</dbReference>
<dbReference type="GO" id="GO:0003676">
    <property type="term" value="F:nucleic acid binding"/>
    <property type="evidence" value="ECO:0007669"/>
    <property type="project" value="InterPro"/>
</dbReference>
<dbReference type="InterPro" id="IPR027417">
    <property type="entry name" value="P-loop_NTPase"/>
</dbReference>
<dbReference type="Pfam" id="PF00270">
    <property type="entry name" value="DEAD"/>
    <property type="match status" value="1"/>
</dbReference>
<name>A0A6A5A3L7_APHAT</name>
<evidence type="ECO:0000313" key="3">
    <source>
        <dbReference type="Proteomes" id="UP000469452"/>
    </source>
</evidence>
<reference evidence="2 3" key="1">
    <citation type="submission" date="2019-06" db="EMBL/GenBank/DDBJ databases">
        <title>Genomics analysis of Aphanomyces spp. identifies a new class of oomycete effector associated with host adaptation.</title>
        <authorList>
            <person name="Gaulin E."/>
        </authorList>
    </citation>
    <scope>NUCLEOTIDE SEQUENCE [LARGE SCALE GENOMIC DNA]</scope>
    <source>
        <strain evidence="2 3">E</strain>
    </source>
</reference>
<dbReference type="SUPFAM" id="SSF52540">
    <property type="entry name" value="P-loop containing nucleoside triphosphate hydrolases"/>
    <property type="match status" value="1"/>
</dbReference>
<feature type="domain" description="Helicase ATP-binding" evidence="1">
    <location>
        <begin position="79"/>
        <end position="205"/>
    </location>
</feature>
<dbReference type="GO" id="GO:0005737">
    <property type="term" value="C:cytoplasm"/>
    <property type="evidence" value="ECO:0007669"/>
    <property type="project" value="TreeGrafter"/>
</dbReference>
<dbReference type="PROSITE" id="PS51192">
    <property type="entry name" value="HELICASE_ATP_BIND_1"/>
    <property type="match status" value="1"/>
</dbReference>
<proteinExistence type="predicted"/>
<feature type="non-terminal residue" evidence="2">
    <location>
        <position position="205"/>
    </location>
</feature>
<comment type="caution">
    <text evidence="2">The sequence shown here is derived from an EMBL/GenBank/DDBJ whole genome shotgun (WGS) entry which is preliminary data.</text>
</comment>
<sequence>MTSRWTKKDKWWLLVDDFPHIASRTNDNFFGGSTSQAQTVPPVETAAIDPIVFATTAPDFSLDGLLVSGKAPRPTQVCGFVEALLRDILVVMPTGSGKTLVAAMVMQRMRQLNPTRLAIMVVDRIPLVFQQGAAIEADTNLRVCCLCGENKTQATVQRLRHNHFDALVVTAGLLVEAAAKGELDPTAASVVVFDECHHAGSDKHD</sequence>
<dbReference type="InterPro" id="IPR014001">
    <property type="entry name" value="Helicase_ATP-bd"/>
</dbReference>
<dbReference type="GO" id="GO:0005524">
    <property type="term" value="F:ATP binding"/>
    <property type="evidence" value="ECO:0007669"/>
    <property type="project" value="InterPro"/>
</dbReference>
<dbReference type="InterPro" id="IPR051363">
    <property type="entry name" value="RLR_Helicase"/>
</dbReference>
<accession>A0A6A5A3L7</accession>